<protein>
    <submittedName>
        <fullName evidence="3">Transposase</fullName>
    </submittedName>
</protein>
<proteinExistence type="predicted"/>
<feature type="region of interest" description="Disordered" evidence="1">
    <location>
        <begin position="1"/>
        <end position="22"/>
    </location>
</feature>
<evidence type="ECO:0000313" key="4">
    <source>
        <dbReference type="Proteomes" id="UP000019197"/>
    </source>
</evidence>
<evidence type="ECO:0000313" key="3">
    <source>
        <dbReference type="EMBL" id="CDL79472.1"/>
    </source>
</evidence>
<dbReference type="AlphaFoldDB" id="W1ILV6"/>
<organism evidence="3 4">
    <name type="scientific">Xenorhabdus cabanillasii JM26</name>
    <dbReference type="NCBI Taxonomy" id="1427517"/>
    <lineage>
        <taxon>Bacteria</taxon>
        <taxon>Pseudomonadati</taxon>
        <taxon>Pseudomonadota</taxon>
        <taxon>Gammaproteobacteria</taxon>
        <taxon>Enterobacterales</taxon>
        <taxon>Morganellaceae</taxon>
        <taxon>Xenorhabdus</taxon>
    </lineage>
</organism>
<reference evidence="3 4" key="1">
    <citation type="submission" date="2013-11" db="EMBL/GenBank/DDBJ databases">
        <title>Draft genome sequence and annotation of the entomopathogenic bacterium, Xenorhabdus cabanillasi strain JM26.</title>
        <authorList>
            <person name="Gualtieri M."/>
            <person name="Ogier J.C."/>
            <person name="Pages S."/>
            <person name="Givaudan A."/>
            <person name="Gaudriault S."/>
        </authorList>
    </citation>
    <scope>NUCLEOTIDE SEQUENCE [LARGE SCALE GENOMIC DNA]</scope>
    <source>
        <strain evidence="3 4">JM26</strain>
    </source>
</reference>
<evidence type="ECO:0000259" key="2">
    <source>
        <dbReference type="Pfam" id="PF13612"/>
    </source>
</evidence>
<accession>W1ILV6</accession>
<dbReference type="EMBL" id="CBXE010000019">
    <property type="protein sequence ID" value="CDL79472.1"/>
    <property type="molecule type" value="Genomic_DNA"/>
</dbReference>
<gene>
    <name evidence="3" type="ORF">XCR1_1150019</name>
</gene>
<dbReference type="Proteomes" id="UP000019197">
    <property type="component" value="Unassembled WGS sequence"/>
</dbReference>
<feature type="domain" description="Transposase DDE" evidence="2">
    <location>
        <begin position="2"/>
        <end position="39"/>
    </location>
</feature>
<feature type="compositionally biased region" description="Basic and acidic residues" evidence="1">
    <location>
        <begin position="1"/>
        <end position="11"/>
    </location>
</feature>
<sequence length="43" mass="4836">MDNRQSVRELTEGLSGSLYGDKGYLSQSLVNELAKTGVRRNRH</sequence>
<comment type="caution">
    <text evidence="3">The sequence shown here is derived from an EMBL/GenBank/DDBJ whole genome shotgun (WGS) entry which is preliminary data.</text>
</comment>
<name>W1ILV6_9GAMM</name>
<dbReference type="Pfam" id="PF13612">
    <property type="entry name" value="DDE_Tnp_1_3"/>
    <property type="match status" value="1"/>
</dbReference>
<dbReference type="InterPro" id="IPR025668">
    <property type="entry name" value="Tnp_DDE_dom"/>
</dbReference>
<evidence type="ECO:0000256" key="1">
    <source>
        <dbReference type="SAM" id="MobiDB-lite"/>
    </source>
</evidence>